<feature type="compositionally biased region" description="Basic and acidic residues" evidence="1">
    <location>
        <begin position="41"/>
        <end position="50"/>
    </location>
</feature>
<feature type="compositionally biased region" description="Low complexity" evidence="1">
    <location>
        <begin position="550"/>
        <end position="561"/>
    </location>
</feature>
<proteinExistence type="predicted"/>
<reference evidence="2 3" key="1">
    <citation type="submission" date="2024-01" db="EMBL/GenBank/DDBJ databases">
        <authorList>
            <person name="Allen C."/>
            <person name="Tagirdzhanova G."/>
        </authorList>
    </citation>
    <scope>NUCLEOTIDE SEQUENCE [LARGE SCALE GENOMIC DNA]</scope>
    <source>
        <strain evidence="2 3">CBS 573.63</strain>
    </source>
</reference>
<feature type="region of interest" description="Disordered" evidence="1">
    <location>
        <begin position="459"/>
        <end position="576"/>
    </location>
</feature>
<feature type="compositionally biased region" description="Polar residues" evidence="1">
    <location>
        <begin position="562"/>
        <end position="576"/>
    </location>
</feature>
<comment type="caution">
    <text evidence="2">The sequence shown here is derived from an EMBL/GenBank/DDBJ whole genome shotgun (WGS) entry which is preliminary data.</text>
</comment>
<dbReference type="EMBL" id="CAWUOM010000004">
    <property type="protein sequence ID" value="CAK7263253.1"/>
    <property type="molecule type" value="Genomic_DNA"/>
</dbReference>
<feature type="compositionally biased region" description="Low complexity" evidence="1">
    <location>
        <begin position="246"/>
        <end position="265"/>
    </location>
</feature>
<evidence type="ECO:0000313" key="3">
    <source>
        <dbReference type="Proteomes" id="UP001642501"/>
    </source>
</evidence>
<name>A0ABP0D4V9_9PEZI</name>
<feature type="region of interest" description="Disordered" evidence="1">
    <location>
        <begin position="1"/>
        <end position="62"/>
    </location>
</feature>
<feature type="compositionally biased region" description="Basic residues" evidence="1">
    <location>
        <begin position="225"/>
        <end position="234"/>
    </location>
</feature>
<feature type="compositionally biased region" description="Polar residues" evidence="1">
    <location>
        <begin position="463"/>
        <end position="483"/>
    </location>
</feature>
<gene>
    <name evidence="2" type="ORF">SEPCBS57363_000458</name>
</gene>
<feature type="compositionally biased region" description="Low complexity" evidence="1">
    <location>
        <begin position="289"/>
        <end position="309"/>
    </location>
</feature>
<keyword evidence="3" id="KW-1185">Reference proteome</keyword>
<sequence>MSQTHPDNGGAASHPMSAGTRFSSEGEEDYYTTPASPTAKSVRDSEEFAKRPAINGDLDSLRTESEEIKLLQSDSTARTSLVTAFSAPGEVTKASTAATQQAGGSGANDDDDDDAFSDTTFNEQRQSTVPSVAASDASEAARIFATPPLPSTPALPSIPERPRAARISPTSAAADSDDSPIAVEGRLAGARPVSSASSSFAAKHSLPSPLPPRNSFGAPIFPAPSKKRAQHGRHTSLSSEMSRIGTVSPFTPTTSPRSSSNFSPVYLNRALPQTPNSEISGSSRPPSYGGFISSTSFGSGIGTSTSRTRPLSLPMDVPRPLRLQSSPLVRSCSNRGTRSASVGGETEYDMAWLRAHQSAARMARRRQREQHMVLGEYKRYLQLLDSHEGAFEVLDCFLQRLARAENETLEPENFPTSYAQQRRQTESMESMRQETVEALTPLLAYGPTVPASPPRGLAHLSSAAPQRTVSTASTVSKNGSVSGHSTALPPTPPLSPHRRKVRRESGMSSITETSLVGGGDVGKQDDGGSIFGDANNTAPAATWRSSMKRASALLSGWGSSSTINGAPSSTTRFSGD</sequence>
<feature type="compositionally biased region" description="Polar residues" evidence="1">
    <location>
        <begin position="534"/>
        <end position="545"/>
    </location>
</feature>
<evidence type="ECO:0000313" key="2">
    <source>
        <dbReference type="EMBL" id="CAK7263253.1"/>
    </source>
</evidence>
<feature type="compositionally biased region" description="Polar residues" evidence="1">
    <location>
        <begin position="271"/>
        <end position="285"/>
    </location>
</feature>
<dbReference type="Proteomes" id="UP001642501">
    <property type="component" value="Unassembled WGS sequence"/>
</dbReference>
<feature type="region of interest" description="Disordered" evidence="1">
    <location>
        <begin position="86"/>
        <end position="319"/>
    </location>
</feature>
<accession>A0ABP0D4V9</accession>
<feature type="compositionally biased region" description="Low complexity" evidence="1">
    <location>
        <begin position="188"/>
        <end position="205"/>
    </location>
</feature>
<organism evidence="2 3">
    <name type="scientific">Sporothrix epigloea</name>
    <dbReference type="NCBI Taxonomy" id="1892477"/>
    <lineage>
        <taxon>Eukaryota</taxon>
        <taxon>Fungi</taxon>
        <taxon>Dikarya</taxon>
        <taxon>Ascomycota</taxon>
        <taxon>Pezizomycotina</taxon>
        <taxon>Sordariomycetes</taxon>
        <taxon>Sordariomycetidae</taxon>
        <taxon>Ophiostomatales</taxon>
        <taxon>Ophiostomataceae</taxon>
        <taxon>Sporothrix</taxon>
    </lineage>
</organism>
<evidence type="ECO:0000256" key="1">
    <source>
        <dbReference type="SAM" id="MobiDB-lite"/>
    </source>
</evidence>
<protein>
    <submittedName>
        <fullName evidence="2">Uncharacterized protein</fullName>
    </submittedName>
</protein>